<feature type="region of interest" description="Disordered" evidence="6">
    <location>
        <begin position="1"/>
        <end position="42"/>
    </location>
</feature>
<dbReference type="GO" id="GO:0010436">
    <property type="term" value="F:carotenoid dioxygenase activity"/>
    <property type="evidence" value="ECO:0007669"/>
    <property type="project" value="TreeGrafter"/>
</dbReference>
<dbReference type="Pfam" id="PF03055">
    <property type="entry name" value="RPE65"/>
    <property type="match status" value="1"/>
</dbReference>
<feature type="binding site" evidence="5">
    <location>
        <position position="190"/>
    </location>
    <ligand>
        <name>Fe cation</name>
        <dbReference type="ChEBI" id="CHEBI:24875"/>
        <note>catalytic</note>
    </ligand>
</feature>
<dbReference type="GO" id="GO:0016121">
    <property type="term" value="P:carotene catabolic process"/>
    <property type="evidence" value="ECO:0007669"/>
    <property type="project" value="TreeGrafter"/>
</dbReference>
<dbReference type="OrthoDB" id="1069523at2759"/>
<feature type="binding site" evidence="5">
    <location>
        <position position="499"/>
    </location>
    <ligand>
        <name>Fe cation</name>
        <dbReference type="ChEBI" id="CHEBI:24875"/>
        <note>catalytic</note>
    </ligand>
</feature>
<dbReference type="GO" id="GO:0046872">
    <property type="term" value="F:metal ion binding"/>
    <property type="evidence" value="ECO:0007669"/>
    <property type="project" value="UniProtKB-KW"/>
</dbReference>
<proteinExistence type="inferred from homology"/>
<keyword evidence="3" id="KW-0560">Oxidoreductase</keyword>
<reference evidence="8" key="1">
    <citation type="submission" date="2019-06" db="EMBL/GenBank/DDBJ databases">
        <authorList>
            <person name="Broberg M."/>
        </authorList>
    </citation>
    <scope>NUCLEOTIDE SEQUENCE [LARGE SCALE GENOMIC DNA]</scope>
</reference>
<comment type="similarity">
    <text evidence="1">Belongs to the carotenoid oxygenase family.</text>
</comment>
<evidence type="ECO:0000313" key="7">
    <source>
        <dbReference type="EMBL" id="CAG9974912.1"/>
    </source>
</evidence>
<evidence type="ECO:0000256" key="6">
    <source>
        <dbReference type="SAM" id="MobiDB-lite"/>
    </source>
</evidence>
<evidence type="ECO:0000256" key="5">
    <source>
        <dbReference type="PIRSR" id="PIRSR604294-1"/>
    </source>
</evidence>
<gene>
    <name evidence="7" type="ORF">CBYS24578_00016604</name>
</gene>
<comment type="cofactor">
    <cofactor evidence="5">
        <name>Fe(2+)</name>
        <dbReference type="ChEBI" id="CHEBI:29033"/>
    </cofactor>
    <text evidence="5">Binds 1 Fe(2+) ion per subunit.</text>
</comment>
<evidence type="ECO:0000256" key="2">
    <source>
        <dbReference type="ARBA" id="ARBA00022723"/>
    </source>
</evidence>
<dbReference type="PANTHER" id="PTHR10543:SF89">
    <property type="entry name" value="CAROTENOID 9,10(9',10')-CLEAVAGE DIOXYGENASE 1"/>
    <property type="match status" value="1"/>
</dbReference>
<dbReference type="InterPro" id="IPR004294">
    <property type="entry name" value="Carotenoid_Oase"/>
</dbReference>
<feature type="binding site" evidence="5">
    <location>
        <position position="313"/>
    </location>
    <ligand>
        <name>Fe cation</name>
        <dbReference type="ChEBI" id="CHEBI:24875"/>
        <note>catalytic</note>
    </ligand>
</feature>
<name>A0A9N9TZC3_9HYPO</name>
<evidence type="ECO:0000256" key="1">
    <source>
        <dbReference type="ARBA" id="ARBA00006787"/>
    </source>
</evidence>
<evidence type="ECO:0000313" key="8">
    <source>
        <dbReference type="Proteomes" id="UP000754883"/>
    </source>
</evidence>
<evidence type="ECO:0000256" key="3">
    <source>
        <dbReference type="ARBA" id="ARBA00023002"/>
    </source>
</evidence>
<sequence>MATLETPHSVIQPGSAPTLHREYDELPSSYPPPFGPSDIGFPGRVEGEMPDLVVHGTVPKQLDGTFYRIMMDPFYPLAPGNPPIEGDGNVSAFRFKDGKVDMKVRYIETERLKLERQANKRLFGLYRNPFSHHPCVRAAVDSTANTNLVYWGGHLLGLKENGLPYALDPDTLETKTYDPFKSPGKTFTAHPKIDPFSNELVTYGYEATGLGSKDIVVYSLNKDGHVLDEQWITSPWCAPIHDCAITTNFIILILWPYEADMDGMKQGGSHWIWTEKYPLTFLVLPRRKDQLPEGWQPGEHRVYQWTRLAFLIHAASAWEDAAGNICLETSRIYTNLFPMFGGLTPDNDPTADFVRWTIDPRQPSQTVIPDPVVVLDLPSEFPRTDERLLGKPYDLIFVPVVVPTEEANGMPLPLALNGLVKLDKRTNERVIFFPGPKCVVEEPIFVPRSADSPEGDGWVIVMIQRVEKRRSDLVVLDTNNFSKPVAIVELPLYVRNQIHGNWVDHALRHEGTIKPLCRSDWSVQVSGRGSLEPL</sequence>
<keyword evidence="8" id="KW-1185">Reference proteome</keyword>
<reference evidence="7 8" key="2">
    <citation type="submission" date="2021-10" db="EMBL/GenBank/DDBJ databases">
        <authorList>
            <person name="Piombo E."/>
        </authorList>
    </citation>
    <scope>NUCLEOTIDE SEQUENCE [LARGE SCALE GENOMIC DNA]</scope>
</reference>
<dbReference type="PANTHER" id="PTHR10543">
    <property type="entry name" value="BETA-CAROTENE DIOXYGENASE"/>
    <property type="match status" value="1"/>
</dbReference>
<keyword evidence="4 5" id="KW-0408">Iron</keyword>
<dbReference type="AlphaFoldDB" id="A0A9N9TZC3"/>
<feature type="binding site" evidence="5">
    <location>
        <position position="241"/>
    </location>
    <ligand>
        <name>Fe cation</name>
        <dbReference type="ChEBI" id="CHEBI:24875"/>
        <note>catalytic</note>
    </ligand>
</feature>
<organism evidence="7 8">
    <name type="scientific">Clonostachys byssicola</name>
    <dbReference type="NCBI Taxonomy" id="160290"/>
    <lineage>
        <taxon>Eukaryota</taxon>
        <taxon>Fungi</taxon>
        <taxon>Dikarya</taxon>
        <taxon>Ascomycota</taxon>
        <taxon>Pezizomycotina</taxon>
        <taxon>Sordariomycetes</taxon>
        <taxon>Hypocreomycetidae</taxon>
        <taxon>Hypocreales</taxon>
        <taxon>Bionectriaceae</taxon>
        <taxon>Clonostachys</taxon>
    </lineage>
</organism>
<accession>A0A9N9TZC3</accession>
<evidence type="ECO:0000256" key="4">
    <source>
        <dbReference type="ARBA" id="ARBA00023004"/>
    </source>
</evidence>
<protein>
    <submittedName>
        <fullName evidence="7">Uncharacterized protein</fullName>
    </submittedName>
</protein>
<dbReference type="EMBL" id="CABFNO020001253">
    <property type="protein sequence ID" value="CAG9974912.1"/>
    <property type="molecule type" value="Genomic_DNA"/>
</dbReference>
<keyword evidence="2 5" id="KW-0479">Metal-binding</keyword>
<dbReference type="Proteomes" id="UP000754883">
    <property type="component" value="Unassembled WGS sequence"/>
</dbReference>
<comment type="caution">
    <text evidence="7">The sequence shown here is derived from an EMBL/GenBank/DDBJ whole genome shotgun (WGS) entry which is preliminary data.</text>
</comment>